<dbReference type="Proteomes" id="UP000675284">
    <property type="component" value="Unassembled WGS sequence"/>
</dbReference>
<accession>A0A941E3H8</accession>
<keyword evidence="2" id="KW-1185">Reference proteome</keyword>
<reference evidence="1" key="1">
    <citation type="submission" date="2021-04" db="EMBL/GenBank/DDBJ databases">
        <title>Isolation and polyphasic classification of algal microorganism.</title>
        <authorList>
            <person name="Wang S."/>
        </authorList>
    </citation>
    <scope>NUCLEOTIDE SEQUENCE</scope>
    <source>
        <strain evidence="1">720a</strain>
    </source>
</reference>
<evidence type="ECO:0000313" key="1">
    <source>
        <dbReference type="EMBL" id="MBR7798158.1"/>
    </source>
</evidence>
<dbReference type="EMBL" id="JAGSOT010000092">
    <property type="protein sequence ID" value="MBR7798158.1"/>
    <property type="molecule type" value="Genomic_DNA"/>
</dbReference>
<name>A0A941E3H8_9BACI</name>
<evidence type="ECO:0000313" key="2">
    <source>
        <dbReference type="Proteomes" id="UP000675284"/>
    </source>
</evidence>
<dbReference type="AlphaFoldDB" id="A0A941E3H8"/>
<proteinExistence type="predicted"/>
<sequence>MKHKKAKLNEGYTIFKPIGVKVEYPIVDLEKKQVTGTVSSHDKIYLTVLVDLKANRVHVKGNVEGLENNTMDNNAYTSMIKAEARFFVENHISNPKEYYNQFK</sequence>
<gene>
    <name evidence="1" type="ORF">KCX74_19260</name>
</gene>
<organism evidence="1 2">
    <name type="scientific">Virgibacillus salarius</name>
    <dbReference type="NCBI Taxonomy" id="447199"/>
    <lineage>
        <taxon>Bacteria</taxon>
        <taxon>Bacillati</taxon>
        <taxon>Bacillota</taxon>
        <taxon>Bacilli</taxon>
        <taxon>Bacillales</taxon>
        <taxon>Bacillaceae</taxon>
        <taxon>Virgibacillus</taxon>
    </lineage>
</organism>
<comment type="caution">
    <text evidence="1">The sequence shown here is derived from an EMBL/GenBank/DDBJ whole genome shotgun (WGS) entry which is preliminary data.</text>
</comment>
<dbReference type="RefSeq" id="WP_121604673.1">
    <property type="nucleotide sequence ID" value="NZ_CP115959.1"/>
</dbReference>
<protein>
    <submittedName>
        <fullName evidence="1">Uncharacterized protein</fullName>
    </submittedName>
</protein>